<dbReference type="Proteomes" id="UP000242146">
    <property type="component" value="Unassembled WGS sequence"/>
</dbReference>
<comment type="caution">
    <text evidence="2">The sequence shown here is derived from an EMBL/GenBank/DDBJ whole genome shotgun (WGS) entry which is preliminary data.</text>
</comment>
<gene>
    <name evidence="2" type="ORF">DM01DRAFT_1406873</name>
</gene>
<keyword evidence="3" id="KW-1185">Reference proteome</keyword>
<feature type="non-terminal residue" evidence="2">
    <location>
        <position position="101"/>
    </location>
</feature>
<name>A0A1X2GK87_9FUNG</name>
<protein>
    <submittedName>
        <fullName evidence="2">Uncharacterized protein</fullName>
    </submittedName>
</protein>
<feature type="transmembrane region" description="Helical" evidence="1">
    <location>
        <begin position="48"/>
        <end position="72"/>
    </location>
</feature>
<accession>A0A1X2GK87</accession>
<organism evidence="2 3">
    <name type="scientific">Hesseltinella vesiculosa</name>
    <dbReference type="NCBI Taxonomy" id="101127"/>
    <lineage>
        <taxon>Eukaryota</taxon>
        <taxon>Fungi</taxon>
        <taxon>Fungi incertae sedis</taxon>
        <taxon>Mucoromycota</taxon>
        <taxon>Mucoromycotina</taxon>
        <taxon>Mucoromycetes</taxon>
        <taxon>Mucorales</taxon>
        <taxon>Cunninghamellaceae</taxon>
        <taxon>Hesseltinella</taxon>
    </lineage>
</organism>
<evidence type="ECO:0000313" key="2">
    <source>
        <dbReference type="EMBL" id="ORX55686.1"/>
    </source>
</evidence>
<sequence length="101" mass="11662">MKSKPQCLPIKRTKPTYRIAILPHSCDDPAVPFNIIPQRRIRKRSPSVSMVSLLTKILAAWDACLLVSFVAWSKTILPLSFQLQNKAERFKIHLHFINFFS</sequence>
<evidence type="ECO:0000256" key="1">
    <source>
        <dbReference type="SAM" id="Phobius"/>
    </source>
</evidence>
<reference evidence="2 3" key="1">
    <citation type="submission" date="2016-07" db="EMBL/GenBank/DDBJ databases">
        <title>Pervasive Adenine N6-methylation of Active Genes in Fungi.</title>
        <authorList>
            <consortium name="DOE Joint Genome Institute"/>
            <person name="Mondo S.J."/>
            <person name="Dannebaum R.O."/>
            <person name="Kuo R.C."/>
            <person name="Labutti K."/>
            <person name="Haridas S."/>
            <person name="Kuo A."/>
            <person name="Salamov A."/>
            <person name="Ahrendt S.R."/>
            <person name="Lipzen A."/>
            <person name="Sullivan W."/>
            <person name="Andreopoulos W.B."/>
            <person name="Clum A."/>
            <person name="Lindquist E."/>
            <person name="Daum C."/>
            <person name="Ramamoorthy G.K."/>
            <person name="Gryganskyi A."/>
            <person name="Culley D."/>
            <person name="Magnuson J.K."/>
            <person name="James T.Y."/>
            <person name="O'Malley M.A."/>
            <person name="Stajich J.E."/>
            <person name="Spatafora J.W."/>
            <person name="Visel A."/>
            <person name="Grigoriev I.V."/>
        </authorList>
    </citation>
    <scope>NUCLEOTIDE SEQUENCE [LARGE SCALE GENOMIC DNA]</scope>
    <source>
        <strain evidence="2 3">NRRL 3301</strain>
    </source>
</reference>
<keyword evidence="1" id="KW-1133">Transmembrane helix</keyword>
<dbReference type="EMBL" id="MCGT01000011">
    <property type="protein sequence ID" value="ORX55686.1"/>
    <property type="molecule type" value="Genomic_DNA"/>
</dbReference>
<dbReference type="AlphaFoldDB" id="A0A1X2GK87"/>
<keyword evidence="1" id="KW-0812">Transmembrane</keyword>
<keyword evidence="1" id="KW-0472">Membrane</keyword>
<evidence type="ECO:0000313" key="3">
    <source>
        <dbReference type="Proteomes" id="UP000242146"/>
    </source>
</evidence>
<proteinExistence type="predicted"/>